<dbReference type="GO" id="GO:0016020">
    <property type="term" value="C:membrane"/>
    <property type="evidence" value="ECO:0007669"/>
    <property type="project" value="UniProtKB-SubCell"/>
</dbReference>
<protein>
    <recommendedName>
        <fullName evidence="7">Major facilitator superfamily (MFS) profile domain-containing protein</fullName>
    </recommendedName>
</protein>
<feature type="transmembrane region" description="Helical" evidence="6">
    <location>
        <begin position="221"/>
        <end position="240"/>
    </location>
</feature>
<dbReference type="PANTHER" id="PTHR11662:SF399">
    <property type="entry name" value="FI19708P1-RELATED"/>
    <property type="match status" value="1"/>
</dbReference>
<evidence type="ECO:0000313" key="8">
    <source>
        <dbReference type="EMBL" id="KAK9828655.1"/>
    </source>
</evidence>
<feature type="transmembrane region" description="Helical" evidence="6">
    <location>
        <begin position="260"/>
        <end position="284"/>
    </location>
</feature>
<feature type="transmembrane region" description="Helical" evidence="6">
    <location>
        <begin position="122"/>
        <end position="146"/>
    </location>
</feature>
<keyword evidence="2 6" id="KW-0812">Transmembrane</keyword>
<dbReference type="InterPro" id="IPR036259">
    <property type="entry name" value="MFS_trans_sf"/>
</dbReference>
<dbReference type="Gene3D" id="1.20.1250.20">
    <property type="entry name" value="MFS general substrate transporter like domains"/>
    <property type="match status" value="2"/>
</dbReference>
<feature type="transmembrane region" description="Helical" evidence="6">
    <location>
        <begin position="54"/>
        <end position="73"/>
    </location>
</feature>
<dbReference type="InterPro" id="IPR020846">
    <property type="entry name" value="MFS_dom"/>
</dbReference>
<feature type="transmembrane region" description="Helical" evidence="6">
    <location>
        <begin position="319"/>
        <end position="343"/>
    </location>
</feature>
<reference evidence="8 9" key="1">
    <citation type="journal article" date="2024" name="Nat. Commun.">
        <title>Phylogenomics reveals the evolutionary origins of lichenization in chlorophyte algae.</title>
        <authorList>
            <person name="Puginier C."/>
            <person name="Libourel C."/>
            <person name="Otte J."/>
            <person name="Skaloud P."/>
            <person name="Haon M."/>
            <person name="Grisel S."/>
            <person name="Petersen M."/>
            <person name="Berrin J.G."/>
            <person name="Delaux P.M."/>
            <person name="Dal Grande F."/>
            <person name="Keller J."/>
        </authorList>
    </citation>
    <scope>NUCLEOTIDE SEQUENCE [LARGE SCALE GENOMIC DNA]</scope>
    <source>
        <strain evidence="8 9">SAG 2043</strain>
    </source>
</reference>
<feature type="transmembrane region" description="Helical" evidence="6">
    <location>
        <begin position="296"/>
        <end position="313"/>
    </location>
</feature>
<name>A0AAW1R546_9CHLO</name>
<comment type="subcellular location">
    <subcellularLocation>
        <location evidence="1">Membrane</location>
        <topology evidence="1">Multi-pass membrane protein</topology>
    </subcellularLocation>
</comment>
<dbReference type="AlphaFoldDB" id="A0AAW1R546"/>
<comment type="caution">
    <text evidence="8">The sequence shown here is derived from an EMBL/GenBank/DDBJ whole genome shotgun (WGS) entry which is preliminary data.</text>
</comment>
<dbReference type="EMBL" id="JALJOR010000001">
    <property type="protein sequence ID" value="KAK9828655.1"/>
    <property type="molecule type" value="Genomic_DNA"/>
</dbReference>
<keyword evidence="3 6" id="KW-1133">Transmembrane helix</keyword>
<evidence type="ECO:0000256" key="6">
    <source>
        <dbReference type="SAM" id="Phobius"/>
    </source>
</evidence>
<gene>
    <name evidence="8" type="ORF">WJX72_001353</name>
</gene>
<evidence type="ECO:0000259" key="7">
    <source>
        <dbReference type="PROSITE" id="PS50850"/>
    </source>
</evidence>
<dbReference type="PANTHER" id="PTHR11662">
    <property type="entry name" value="SOLUTE CARRIER FAMILY 17"/>
    <property type="match status" value="1"/>
</dbReference>
<keyword evidence="4 6" id="KW-0472">Membrane</keyword>
<evidence type="ECO:0000256" key="1">
    <source>
        <dbReference type="ARBA" id="ARBA00004141"/>
    </source>
</evidence>
<evidence type="ECO:0000256" key="5">
    <source>
        <dbReference type="ARBA" id="ARBA00024362"/>
    </source>
</evidence>
<evidence type="ECO:0000313" key="9">
    <source>
        <dbReference type="Proteomes" id="UP001489004"/>
    </source>
</evidence>
<dbReference type="GO" id="GO:0009536">
    <property type="term" value="C:plastid"/>
    <property type="evidence" value="ECO:0007669"/>
    <property type="project" value="TreeGrafter"/>
</dbReference>
<feature type="transmembrane region" description="Helical" evidence="6">
    <location>
        <begin position="390"/>
        <end position="408"/>
    </location>
</feature>
<sequence length="413" mass="43856">MDRICMSVAILPMAKEFGWAPGVQGIIQSSFLWGYMATQVLGGTLADKYGGKIVMAYGVLWFSLASLLLPVALSSSVAIAGLTLPAVCLARCCVGLGEGVALPCMNNLVARNIPPGKRATALGNAFTGFHSGNLLGLFVSPLLLAAYGWRTLFYTFGILGGPLLAVWLLVVPKQTRASRQDQAPVSRLADPTGGQVVLGEAAPVRPPPGAISMMGLMSKPATWAIIIVNFVNHWGYFIYLNWMPTYFYQVLGLDLKASSLLAFIPWLVMACGSTMAGWLADSLVRRGVDVTRVRKGMQTVAFLGPAISLLVLANRGISARLALTCMTCALGITSLGQAGFVANMSDIAPRYAGQMFGLCNTFGSLAGILGVSAVGFIVEKTGSFDPVFKLTAAMYVFATIVWNLLCTGERVFE</sequence>
<dbReference type="InterPro" id="IPR050382">
    <property type="entry name" value="MFS_Na/Anion_cotransporter"/>
</dbReference>
<feature type="domain" description="Major facilitator superfamily (MFS) profile" evidence="7">
    <location>
        <begin position="1"/>
        <end position="410"/>
    </location>
</feature>
<proteinExistence type="inferred from homology"/>
<comment type="similarity">
    <text evidence="5">Belongs to the major facilitator superfamily. Sodium/anion cotransporter (TC 2.A.1.14) family.</text>
</comment>
<keyword evidence="9" id="KW-1185">Reference proteome</keyword>
<dbReference type="Proteomes" id="UP001489004">
    <property type="component" value="Unassembled WGS sequence"/>
</dbReference>
<dbReference type="Pfam" id="PF07690">
    <property type="entry name" value="MFS_1"/>
    <property type="match status" value="1"/>
</dbReference>
<dbReference type="FunFam" id="1.20.1250.20:FF:000058">
    <property type="entry name" value="ascorbate transporter, chloroplastic isoform X1"/>
    <property type="match status" value="1"/>
</dbReference>
<evidence type="ECO:0000256" key="3">
    <source>
        <dbReference type="ARBA" id="ARBA00022989"/>
    </source>
</evidence>
<feature type="transmembrane region" description="Helical" evidence="6">
    <location>
        <begin position="355"/>
        <end position="378"/>
    </location>
</feature>
<evidence type="ECO:0000256" key="2">
    <source>
        <dbReference type="ARBA" id="ARBA00022692"/>
    </source>
</evidence>
<dbReference type="InterPro" id="IPR011701">
    <property type="entry name" value="MFS"/>
</dbReference>
<dbReference type="GO" id="GO:0005315">
    <property type="term" value="F:phosphate transmembrane transporter activity"/>
    <property type="evidence" value="ECO:0007669"/>
    <property type="project" value="TreeGrafter"/>
</dbReference>
<dbReference type="PROSITE" id="PS50850">
    <property type="entry name" value="MFS"/>
    <property type="match status" value="1"/>
</dbReference>
<feature type="transmembrane region" description="Helical" evidence="6">
    <location>
        <begin position="152"/>
        <end position="171"/>
    </location>
</feature>
<evidence type="ECO:0000256" key="4">
    <source>
        <dbReference type="ARBA" id="ARBA00023136"/>
    </source>
</evidence>
<organism evidence="8 9">
    <name type="scientific">[Myrmecia] bisecta</name>
    <dbReference type="NCBI Taxonomy" id="41462"/>
    <lineage>
        <taxon>Eukaryota</taxon>
        <taxon>Viridiplantae</taxon>
        <taxon>Chlorophyta</taxon>
        <taxon>core chlorophytes</taxon>
        <taxon>Trebouxiophyceae</taxon>
        <taxon>Trebouxiales</taxon>
        <taxon>Trebouxiaceae</taxon>
        <taxon>Myrmecia</taxon>
    </lineage>
</organism>
<accession>A0AAW1R546</accession>
<feature type="transmembrane region" description="Helical" evidence="6">
    <location>
        <begin position="79"/>
        <end position="101"/>
    </location>
</feature>
<dbReference type="SUPFAM" id="SSF103473">
    <property type="entry name" value="MFS general substrate transporter"/>
    <property type="match status" value="1"/>
</dbReference>